<dbReference type="SUPFAM" id="SSF81383">
    <property type="entry name" value="F-box domain"/>
    <property type="match status" value="1"/>
</dbReference>
<protein>
    <recommendedName>
        <fullName evidence="1">F-box domain-containing protein</fullName>
    </recommendedName>
</protein>
<evidence type="ECO:0000313" key="2">
    <source>
        <dbReference type="EMBL" id="CAH1427246.1"/>
    </source>
</evidence>
<sequence>MLIYFVTFISFIFFYKYTLPIKPLPSWASEMRLLSFYFWENLSILFPSIKFLKNTQMTSNMTKKKKVNKSTTYSSENSKTTTTTTTTTTNPCLLDLPDLVLETILEKLEPSDLSTMACVSTCLKDICLSDFLWKRHMKEKWGRIIGSAAQREWGIAYCNSKGIKKLLF</sequence>
<gene>
    <name evidence="2" type="ORF">LVIROSA_LOCUS14274</name>
</gene>
<dbReference type="AlphaFoldDB" id="A0AAU9MNU0"/>
<dbReference type="PANTHER" id="PTHR31482:SF15">
    <property type="entry name" value="F-BOX DOMAIN-CONTAINING PROTEIN"/>
    <property type="match status" value="1"/>
</dbReference>
<dbReference type="PROSITE" id="PS50181">
    <property type="entry name" value="FBOX"/>
    <property type="match status" value="1"/>
</dbReference>
<organism evidence="2 3">
    <name type="scientific">Lactuca virosa</name>
    <dbReference type="NCBI Taxonomy" id="75947"/>
    <lineage>
        <taxon>Eukaryota</taxon>
        <taxon>Viridiplantae</taxon>
        <taxon>Streptophyta</taxon>
        <taxon>Embryophyta</taxon>
        <taxon>Tracheophyta</taxon>
        <taxon>Spermatophyta</taxon>
        <taxon>Magnoliopsida</taxon>
        <taxon>eudicotyledons</taxon>
        <taxon>Gunneridae</taxon>
        <taxon>Pentapetalae</taxon>
        <taxon>asterids</taxon>
        <taxon>campanulids</taxon>
        <taxon>Asterales</taxon>
        <taxon>Asteraceae</taxon>
        <taxon>Cichorioideae</taxon>
        <taxon>Cichorieae</taxon>
        <taxon>Lactucinae</taxon>
        <taxon>Lactuca</taxon>
    </lineage>
</organism>
<dbReference type="Gene3D" id="1.20.1280.50">
    <property type="match status" value="1"/>
</dbReference>
<dbReference type="InterPro" id="IPR001810">
    <property type="entry name" value="F-box_dom"/>
</dbReference>
<dbReference type="EMBL" id="CAKMRJ010002223">
    <property type="protein sequence ID" value="CAH1427246.1"/>
    <property type="molecule type" value="Genomic_DNA"/>
</dbReference>
<evidence type="ECO:0000259" key="1">
    <source>
        <dbReference type="PROSITE" id="PS50181"/>
    </source>
</evidence>
<comment type="caution">
    <text evidence="2">The sequence shown here is derived from an EMBL/GenBank/DDBJ whole genome shotgun (WGS) entry which is preliminary data.</text>
</comment>
<feature type="domain" description="F-box" evidence="1">
    <location>
        <begin position="90"/>
        <end position="136"/>
    </location>
</feature>
<dbReference type="InterPro" id="IPR036047">
    <property type="entry name" value="F-box-like_dom_sf"/>
</dbReference>
<reference evidence="2 3" key="1">
    <citation type="submission" date="2022-01" db="EMBL/GenBank/DDBJ databases">
        <authorList>
            <person name="Xiong W."/>
            <person name="Schranz E."/>
        </authorList>
    </citation>
    <scope>NUCLEOTIDE SEQUENCE [LARGE SCALE GENOMIC DNA]</scope>
</reference>
<dbReference type="PANTHER" id="PTHR31482">
    <property type="entry name" value="ESTS AU081301(E20138)"/>
    <property type="match status" value="1"/>
</dbReference>
<dbReference type="SMART" id="SM00256">
    <property type="entry name" value="FBOX"/>
    <property type="match status" value="1"/>
</dbReference>
<proteinExistence type="predicted"/>
<dbReference type="Proteomes" id="UP001157418">
    <property type="component" value="Unassembled WGS sequence"/>
</dbReference>
<evidence type="ECO:0000313" key="3">
    <source>
        <dbReference type="Proteomes" id="UP001157418"/>
    </source>
</evidence>
<keyword evidence="3" id="KW-1185">Reference proteome</keyword>
<dbReference type="Pfam" id="PF12937">
    <property type="entry name" value="F-box-like"/>
    <property type="match status" value="1"/>
</dbReference>
<name>A0AAU9MNU0_9ASTR</name>
<accession>A0AAU9MNU0</accession>